<dbReference type="NCBIfam" id="TIGR00528">
    <property type="entry name" value="gcvT"/>
    <property type="match status" value="1"/>
</dbReference>
<dbReference type="HOGENOM" id="CLU_007884_10_0_1"/>
<reference evidence="11 12" key="1">
    <citation type="submission" date="2014-12" db="EMBL/GenBank/DDBJ databases">
        <authorList>
            <person name="Neuveglise Cecile"/>
        </authorList>
    </citation>
    <scope>NUCLEOTIDE SEQUENCE [LARGE SCALE GENOMIC DNA]</scope>
    <source>
        <strain evidence="11 12">CBS 12615</strain>
    </source>
</reference>
<evidence type="ECO:0000256" key="2">
    <source>
        <dbReference type="ARBA" id="ARBA00012616"/>
    </source>
</evidence>
<dbReference type="GO" id="GO:0008483">
    <property type="term" value="F:transaminase activity"/>
    <property type="evidence" value="ECO:0007669"/>
    <property type="project" value="UniProtKB-KW"/>
</dbReference>
<dbReference type="InterPro" id="IPR006223">
    <property type="entry name" value="GcvT"/>
</dbReference>
<evidence type="ECO:0000256" key="6">
    <source>
        <dbReference type="ARBA" id="ARBA00047665"/>
    </source>
</evidence>
<keyword evidence="3 8" id="KW-0032">Aminotransferase</keyword>
<dbReference type="GO" id="GO:0005739">
    <property type="term" value="C:mitochondrion"/>
    <property type="evidence" value="ECO:0007669"/>
    <property type="project" value="UniProtKB-SubCell"/>
</dbReference>
<dbReference type="InterPro" id="IPR006222">
    <property type="entry name" value="GCVT_N"/>
</dbReference>
<evidence type="ECO:0000256" key="4">
    <source>
        <dbReference type="ARBA" id="ARBA00022679"/>
    </source>
</evidence>
<dbReference type="GO" id="GO:0006546">
    <property type="term" value="P:glycine catabolic process"/>
    <property type="evidence" value="ECO:0007669"/>
    <property type="project" value="InterPro"/>
</dbReference>
<dbReference type="AlphaFoldDB" id="A0A0C7MMV6"/>
<dbReference type="GO" id="GO:0005960">
    <property type="term" value="C:glycine cleavage complex"/>
    <property type="evidence" value="ECO:0007669"/>
    <property type="project" value="EnsemblFungi"/>
</dbReference>
<evidence type="ECO:0000313" key="11">
    <source>
        <dbReference type="EMBL" id="CEP61205.1"/>
    </source>
</evidence>
<protein>
    <recommendedName>
        <fullName evidence="2 8">Aminomethyltransferase</fullName>
        <ecNumber evidence="2 8">2.1.2.10</ecNumber>
    </recommendedName>
    <alternativeName>
        <fullName evidence="5 8">Glycine cleavage system T protein</fullName>
    </alternativeName>
</protein>
<evidence type="ECO:0000256" key="5">
    <source>
        <dbReference type="ARBA" id="ARBA00031395"/>
    </source>
</evidence>
<feature type="domain" description="Aminomethyltransferase C-terminal" evidence="10">
    <location>
        <begin position="307"/>
        <end position="388"/>
    </location>
</feature>
<feature type="binding site" evidence="7">
    <location>
        <position position="215"/>
    </location>
    <ligand>
        <name>substrate</name>
    </ligand>
</feature>
<comment type="catalytic activity">
    <reaction evidence="6 8">
        <text>N(6)-[(R)-S(8)-aminomethyldihydrolipoyl]-L-lysyl-[protein] + (6S)-5,6,7,8-tetrahydrofolate = N(6)-[(R)-dihydrolipoyl]-L-lysyl-[protein] + (6R)-5,10-methylene-5,6,7,8-tetrahydrofolate + NH4(+)</text>
        <dbReference type="Rhea" id="RHEA:16945"/>
        <dbReference type="Rhea" id="RHEA-COMP:10475"/>
        <dbReference type="Rhea" id="RHEA-COMP:10492"/>
        <dbReference type="ChEBI" id="CHEBI:15636"/>
        <dbReference type="ChEBI" id="CHEBI:28938"/>
        <dbReference type="ChEBI" id="CHEBI:57453"/>
        <dbReference type="ChEBI" id="CHEBI:83100"/>
        <dbReference type="ChEBI" id="CHEBI:83143"/>
        <dbReference type="EC" id="2.1.2.10"/>
    </reaction>
</comment>
<evidence type="ECO:0000313" key="12">
    <source>
        <dbReference type="Proteomes" id="UP000054304"/>
    </source>
</evidence>
<dbReference type="EC" id="2.1.2.10" evidence="2 8"/>
<evidence type="ECO:0000256" key="7">
    <source>
        <dbReference type="PIRSR" id="PIRSR006487-1"/>
    </source>
</evidence>
<sequence length="396" mass="42749">MIFKRFNSGSVAGILKKTALYDLHVKAGGSMVPYAGYAMPVKYSQQTHIESHNWTRSHAGLFDVSHMLQSTLKGTESTQFLHKITPTDFENLPIGQGTLSVLLNAKGGVVDDTLITKVGENEFSIVTNAGCIDQDVAFLKSQIEGFDCQWEPVRDRALLALQGPQAKDVLGAIVAGGPDSLKDLFFGQRRQYTVESGGFGMDVARSGYTGEDGFEISVANDNALNLATQLLSNPAVRPIGLAARDSLRLEAGMCLYGHELDETITPVEASLTWLVSKSRRDGTSCVGPKFNGYSHIMDQINHKSATKARVGFRYTGRGPAARQGAELFSADGDKVVGVVSSGSASPSLGGINIGQAYVDKAYRKTGTELQVSVRGKRFPVKIARMPLVPSHFYRPE</sequence>
<proteinExistence type="inferred from homology"/>
<dbReference type="PIRSF" id="PIRSF006487">
    <property type="entry name" value="GcvT"/>
    <property type="match status" value="1"/>
</dbReference>
<accession>A0A0C7MMV6</accession>
<evidence type="ECO:0000256" key="8">
    <source>
        <dbReference type="RuleBase" id="RU003981"/>
    </source>
</evidence>
<dbReference type="GO" id="GO:0006730">
    <property type="term" value="P:one-carbon metabolic process"/>
    <property type="evidence" value="ECO:0007669"/>
    <property type="project" value="EnsemblFungi"/>
</dbReference>
<dbReference type="Gene3D" id="3.30.1360.120">
    <property type="entry name" value="Probable tRNA modification gtpase trme, domain 1"/>
    <property type="match status" value="1"/>
</dbReference>
<dbReference type="FunFam" id="3.30.70.1400:FF:000001">
    <property type="entry name" value="Aminomethyltransferase"/>
    <property type="match status" value="1"/>
</dbReference>
<keyword evidence="8" id="KW-0496">Mitochondrion</keyword>
<name>A0A0C7MMV6_9SACH</name>
<gene>
    <name evidence="11" type="ORF">LALA0_S02e09098g</name>
</gene>
<keyword evidence="4 8" id="KW-0808">Transferase</keyword>
<evidence type="ECO:0000259" key="10">
    <source>
        <dbReference type="Pfam" id="PF08669"/>
    </source>
</evidence>
<dbReference type="NCBIfam" id="NF001567">
    <property type="entry name" value="PRK00389.1"/>
    <property type="match status" value="1"/>
</dbReference>
<dbReference type="InterPro" id="IPR027266">
    <property type="entry name" value="TrmE/GcvT-like"/>
</dbReference>
<dbReference type="InterPro" id="IPR029043">
    <property type="entry name" value="GcvT/YgfZ_C"/>
</dbReference>
<dbReference type="Gene3D" id="2.40.30.110">
    <property type="entry name" value="Aminomethyltransferase beta-barrel domains"/>
    <property type="match status" value="1"/>
</dbReference>
<dbReference type="STRING" id="1245769.A0A0C7MMV6"/>
<evidence type="ECO:0000259" key="9">
    <source>
        <dbReference type="Pfam" id="PF01571"/>
    </source>
</evidence>
<comment type="subcellular location">
    <subcellularLocation>
        <location evidence="8">Mitochondrion</location>
    </subcellularLocation>
</comment>
<dbReference type="OrthoDB" id="10263536at2759"/>
<keyword evidence="12" id="KW-1185">Reference proteome</keyword>
<keyword evidence="8" id="KW-0809">Transit peptide</keyword>
<comment type="subunit">
    <text evidence="8">The glycine cleavage system is composed of four proteins: P, T, L and H.</text>
</comment>
<dbReference type="Pfam" id="PF08669">
    <property type="entry name" value="GCV_T_C"/>
    <property type="match status" value="1"/>
</dbReference>
<organism evidence="11 12">
    <name type="scientific">Lachancea lanzarotensis</name>
    <dbReference type="NCBI Taxonomy" id="1245769"/>
    <lineage>
        <taxon>Eukaryota</taxon>
        <taxon>Fungi</taxon>
        <taxon>Dikarya</taxon>
        <taxon>Ascomycota</taxon>
        <taxon>Saccharomycotina</taxon>
        <taxon>Saccharomycetes</taxon>
        <taxon>Saccharomycetales</taxon>
        <taxon>Saccharomycetaceae</taxon>
        <taxon>Lachancea</taxon>
    </lineage>
</organism>
<comment type="similarity">
    <text evidence="1 8">Belongs to the GcvT family.</text>
</comment>
<dbReference type="InterPro" id="IPR013977">
    <property type="entry name" value="GcvT_C"/>
</dbReference>
<feature type="domain" description="GCVT N-terminal" evidence="9">
    <location>
        <begin position="20"/>
        <end position="277"/>
    </location>
</feature>
<dbReference type="InterPro" id="IPR028896">
    <property type="entry name" value="GcvT/YgfZ/DmdA"/>
</dbReference>
<dbReference type="SUPFAM" id="SSF103025">
    <property type="entry name" value="Folate-binding domain"/>
    <property type="match status" value="1"/>
</dbReference>
<dbReference type="PANTHER" id="PTHR43757">
    <property type="entry name" value="AMINOMETHYLTRANSFERASE"/>
    <property type="match status" value="1"/>
</dbReference>
<dbReference type="RefSeq" id="XP_022627441.1">
    <property type="nucleotide sequence ID" value="XM_022773969.1"/>
</dbReference>
<dbReference type="GeneID" id="34684622"/>
<dbReference type="Gene3D" id="3.30.70.1400">
    <property type="entry name" value="Aminomethyltransferase beta-barrel domains"/>
    <property type="match status" value="1"/>
</dbReference>
<evidence type="ECO:0000256" key="3">
    <source>
        <dbReference type="ARBA" id="ARBA00022576"/>
    </source>
</evidence>
<evidence type="ECO:0000256" key="1">
    <source>
        <dbReference type="ARBA" id="ARBA00008609"/>
    </source>
</evidence>
<dbReference type="Proteomes" id="UP000054304">
    <property type="component" value="Unassembled WGS sequence"/>
</dbReference>
<dbReference type="SUPFAM" id="SSF101790">
    <property type="entry name" value="Aminomethyltransferase beta-barrel domain"/>
    <property type="match status" value="1"/>
</dbReference>
<comment type="function">
    <text evidence="8">The glycine cleavage system catalyzes the degradation of glycine.</text>
</comment>
<dbReference type="Gene3D" id="4.10.1250.10">
    <property type="entry name" value="Aminomethyltransferase fragment"/>
    <property type="match status" value="1"/>
</dbReference>
<dbReference type="PANTHER" id="PTHR43757:SF2">
    <property type="entry name" value="AMINOMETHYLTRANSFERASE, MITOCHONDRIAL"/>
    <property type="match status" value="1"/>
</dbReference>
<dbReference type="Pfam" id="PF01571">
    <property type="entry name" value="GCV_T"/>
    <property type="match status" value="1"/>
</dbReference>
<dbReference type="EMBL" id="LN736361">
    <property type="protein sequence ID" value="CEP61205.1"/>
    <property type="molecule type" value="Genomic_DNA"/>
</dbReference>
<dbReference type="GO" id="GO:0004047">
    <property type="term" value="F:aminomethyltransferase activity"/>
    <property type="evidence" value="ECO:0007669"/>
    <property type="project" value="UniProtKB-EC"/>
</dbReference>